<dbReference type="AlphaFoldDB" id="A0A3D4SWE8"/>
<dbReference type="Gene3D" id="3.60.10.10">
    <property type="entry name" value="Endonuclease/exonuclease/phosphatase"/>
    <property type="match status" value="1"/>
</dbReference>
<dbReference type="InterPro" id="IPR036691">
    <property type="entry name" value="Endo/exonu/phosph_ase_sf"/>
</dbReference>
<dbReference type="EMBL" id="DQID01000057">
    <property type="protein sequence ID" value="HCT13614.1"/>
    <property type="molecule type" value="Genomic_DNA"/>
</dbReference>
<gene>
    <name evidence="1" type="ORF">DIW82_02135</name>
</gene>
<organism evidence="1 2">
    <name type="scientific">Corynebacterium nuruki</name>
    <dbReference type="NCBI Taxonomy" id="1032851"/>
    <lineage>
        <taxon>Bacteria</taxon>
        <taxon>Bacillati</taxon>
        <taxon>Actinomycetota</taxon>
        <taxon>Actinomycetes</taxon>
        <taxon>Mycobacteriales</taxon>
        <taxon>Corynebacteriaceae</taxon>
        <taxon>Corynebacterium</taxon>
    </lineage>
</organism>
<evidence type="ECO:0000313" key="1">
    <source>
        <dbReference type="EMBL" id="HCT13614.1"/>
    </source>
</evidence>
<dbReference type="STRING" id="863239.GCA_000213935_02222"/>
<sequence length="163" mass="17808">LAHDAKHDRDVLLSSFHAAPLTASNSLRRQQISTAFEALQELGAGVPSVMVGDFNYPLFQSRLQRHVGMFGYDVARSGTSTYRRYGVLRGNYDFALSRGFAASQVESLPQQGSDHLPILVHASLDPVPELLVPGAAVPPSSALPTRPWVRSSTSVGTWRPLRR</sequence>
<protein>
    <recommendedName>
        <fullName evidence="3">Endonuclease/exonuclease/phosphatase domain-containing protein</fullName>
    </recommendedName>
</protein>
<dbReference type="SUPFAM" id="SSF56219">
    <property type="entry name" value="DNase I-like"/>
    <property type="match status" value="1"/>
</dbReference>
<name>A0A3D4SWE8_9CORY</name>
<comment type="caution">
    <text evidence="1">The sequence shown here is derived from an EMBL/GenBank/DDBJ whole genome shotgun (WGS) entry which is preliminary data.</text>
</comment>
<evidence type="ECO:0008006" key="3">
    <source>
        <dbReference type="Google" id="ProtNLM"/>
    </source>
</evidence>
<reference evidence="1 2" key="1">
    <citation type="journal article" date="2018" name="Nat. Biotechnol.">
        <title>A standardized bacterial taxonomy based on genome phylogeny substantially revises the tree of life.</title>
        <authorList>
            <person name="Parks D.H."/>
            <person name="Chuvochina M."/>
            <person name="Waite D.W."/>
            <person name="Rinke C."/>
            <person name="Skarshewski A."/>
            <person name="Chaumeil P.A."/>
            <person name="Hugenholtz P."/>
        </authorList>
    </citation>
    <scope>NUCLEOTIDE SEQUENCE [LARGE SCALE GENOMIC DNA]</scope>
    <source>
        <strain evidence="1">UBA11247</strain>
    </source>
</reference>
<dbReference type="Proteomes" id="UP000261739">
    <property type="component" value="Unassembled WGS sequence"/>
</dbReference>
<feature type="non-terminal residue" evidence="1">
    <location>
        <position position="163"/>
    </location>
</feature>
<proteinExistence type="predicted"/>
<evidence type="ECO:0000313" key="2">
    <source>
        <dbReference type="Proteomes" id="UP000261739"/>
    </source>
</evidence>
<feature type="non-terminal residue" evidence="1">
    <location>
        <position position="1"/>
    </location>
</feature>
<accession>A0A3D4SWE8</accession>